<protein>
    <submittedName>
        <fullName evidence="1">HPr family phosphocarrier protein</fullName>
    </submittedName>
</protein>
<reference evidence="1" key="1">
    <citation type="journal article" date="2020" name="mSystems">
        <title>Genome- and Community-Level Interaction Insights into Carbon Utilization and Element Cycling Functions of Hydrothermarchaeota in Hydrothermal Sediment.</title>
        <authorList>
            <person name="Zhou Z."/>
            <person name="Liu Y."/>
            <person name="Xu W."/>
            <person name="Pan J."/>
            <person name="Luo Z.H."/>
            <person name="Li M."/>
        </authorList>
    </citation>
    <scope>NUCLEOTIDE SEQUENCE [LARGE SCALE GENOMIC DNA]</scope>
    <source>
        <strain evidence="1">HyVt-219</strain>
    </source>
</reference>
<dbReference type="Gene3D" id="3.30.1340.10">
    <property type="entry name" value="HPr-like"/>
    <property type="match status" value="1"/>
</dbReference>
<dbReference type="InterPro" id="IPR035895">
    <property type="entry name" value="HPr-like_sf"/>
</dbReference>
<gene>
    <name evidence="1" type="ORF">ENG47_06235</name>
</gene>
<dbReference type="EMBL" id="DRBC01000376">
    <property type="protein sequence ID" value="HDN85332.1"/>
    <property type="molecule type" value="Genomic_DNA"/>
</dbReference>
<name>A0A7V0QSN8_UNCAE</name>
<dbReference type="AlphaFoldDB" id="A0A7V0QSN8"/>
<proteinExistence type="predicted"/>
<evidence type="ECO:0000313" key="1">
    <source>
        <dbReference type="EMBL" id="HDN85332.1"/>
    </source>
</evidence>
<dbReference type="SUPFAM" id="SSF55594">
    <property type="entry name" value="HPr-like"/>
    <property type="match status" value="1"/>
</dbReference>
<sequence length="298" mass="34181">MQKTIKFCNLSLVKLYKALREEALSLGVKVSPPRLKEEEFVEGEAQECLPQNIDEIYCLVEGEKITEVTFQYVDAAEKLSELVEKNTLTEDRIEEVMSTFHRIQSKYDSYISGGKEEKKDKRISLFRGYTSISLHLLEVIFYLFHFYERHAREEISEVKRKISEIIDAGEVNKKIILLLNYAKWYALEGNKLARKLLKDYADVTLAREKVIIPKGSILHLRPASALVEPVIQSTSPVLLEIDGKRVRANSVLEIIAAMGEVADKIEENDVEMVLQGDQKVVRKMKENFLSKIVDQSKV</sequence>
<accession>A0A7V0QSN8</accession>
<comment type="caution">
    <text evidence="1">The sequence shown here is derived from an EMBL/GenBank/DDBJ whole genome shotgun (WGS) entry which is preliminary data.</text>
</comment>
<organism evidence="1">
    <name type="scientific">Aerophobetes bacterium</name>
    <dbReference type="NCBI Taxonomy" id="2030807"/>
    <lineage>
        <taxon>Bacteria</taxon>
        <taxon>Candidatus Aerophobota</taxon>
    </lineage>
</organism>
<dbReference type="Proteomes" id="UP000885660">
    <property type="component" value="Unassembled WGS sequence"/>
</dbReference>